<comment type="caution">
    <text evidence="1">The sequence shown here is derived from an EMBL/GenBank/DDBJ whole genome shotgun (WGS) entry which is preliminary data.</text>
</comment>
<dbReference type="AlphaFoldDB" id="X1GE16"/>
<proteinExistence type="predicted"/>
<evidence type="ECO:0000313" key="1">
    <source>
        <dbReference type="EMBL" id="GAH43040.1"/>
    </source>
</evidence>
<protein>
    <submittedName>
        <fullName evidence="1">Uncharacterized protein</fullName>
    </submittedName>
</protein>
<organism evidence="1">
    <name type="scientific">marine sediment metagenome</name>
    <dbReference type="NCBI Taxonomy" id="412755"/>
    <lineage>
        <taxon>unclassified sequences</taxon>
        <taxon>metagenomes</taxon>
        <taxon>ecological metagenomes</taxon>
    </lineage>
</organism>
<name>X1GE16_9ZZZZ</name>
<reference evidence="1" key="1">
    <citation type="journal article" date="2014" name="Front. Microbiol.">
        <title>High frequency of phylogenetically diverse reductive dehalogenase-homologous genes in deep subseafloor sedimentary metagenomes.</title>
        <authorList>
            <person name="Kawai M."/>
            <person name="Futagami T."/>
            <person name="Toyoda A."/>
            <person name="Takaki Y."/>
            <person name="Nishi S."/>
            <person name="Hori S."/>
            <person name="Arai W."/>
            <person name="Tsubouchi T."/>
            <person name="Morono Y."/>
            <person name="Uchiyama I."/>
            <person name="Ito T."/>
            <person name="Fujiyama A."/>
            <person name="Inagaki F."/>
            <person name="Takami H."/>
        </authorList>
    </citation>
    <scope>NUCLEOTIDE SEQUENCE</scope>
    <source>
        <strain evidence="1">Expedition CK06-06</strain>
    </source>
</reference>
<feature type="non-terminal residue" evidence="1">
    <location>
        <position position="1"/>
    </location>
</feature>
<dbReference type="EMBL" id="BARU01008583">
    <property type="protein sequence ID" value="GAH43040.1"/>
    <property type="molecule type" value="Genomic_DNA"/>
</dbReference>
<feature type="non-terminal residue" evidence="1">
    <location>
        <position position="362"/>
    </location>
</feature>
<accession>X1GE16</accession>
<sequence length="362" mass="42588">CNSKNIAISGSNKQKICNDCGKENIIQKNQLLKSCPKCHSHQIVNIYEKKEDLEKQFLELIKNARSFIDPFRDIVNSLYMIRQRVFDARTPPIRCYHYPKMESDLLALFKLFIYAKENLLEKIHNLIQHLSINKEYFFNIYTQQNSNIRIIEDILENLNRSYNSITDFIQSNVKTINTSIDNLLKNLIFIDKITFYFKNYIKFLNLAEDEKPVYAIYAKLANGLNTEDKYKKDKGILFITNFDLSFVHEYGRLKRKKKGIFKAPVKDLTSVKIKGKLFKKLYIEFPYGRYEFTLPANSISRVLDYLLLARSFDETIVYDKVAAKKLYDIDVDLSDLTNYIEETINSFFSIKCQYNNVNSNNV</sequence>
<gene>
    <name evidence="1" type="ORF">S03H2_16753</name>
</gene>